<dbReference type="InterPro" id="IPR009051">
    <property type="entry name" value="Helical_ferredxn"/>
</dbReference>
<dbReference type="Gene3D" id="1.10.1060.10">
    <property type="entry name" value="Alpha-helical ferredoxin"/>
    <property type="match status" value="1"/>
</dbReference>
<feature type="domain" description="4Fe-4S ferredoxin-type" evidence="1">
    <location>
        <begin position="17"/>
        <end position="51"/>
    </location>
</feature>
<dbReference type="PROSITE" id="PS51379">
    <property type="entry name" value="4FE4S_FER_2"/>
    <property type="match status" value="1"/>
</dbReference>
<dbReference type="PROSITE" id="PS00198">
    <property type="entry name" value="4FE4S_FER_1"/>
    <property type="match status" value="1"/>
</dbReference>
<accession>X0ZK93</accession>
<dbReference type="EMBL" id="BART01005753">
    <property type="protein sequence ID" value="GAG69839.1"/>
    <property type="molecule type" value="Genomic_DNA"/>
</dbReference>
<dbReference type="InterPro" id="IPR017900">
    <property type="entry name" value="4Fe4S_Fe_S_CS"/>
</dbReference>
<comment type="caution">
    <text evidence="2">The sequence shown here is derived from an EMBL/GenBank/DDBJ whole genome shotgun (WGS) entry which is preliminary data.</text>
</comment>
<dbReference type="AlphaFoldDB" id="X0ZK93"/>
<sequence length="78" mass="8866">MAEHTELDWNWAFYKELVEDVDENRNIIQCISCGKCVGDCPAAKVSTFNSRKIIQKVLRGDKCVLKAKKTSFQLVSSK</sequence>
<organism evidence="2">
    <name type="scientific">marine sediment metagenome</name>
    <dbReference type="NCBI Taxonomy" id="412755"/>
    <lineage>
        <taxon>unclassified sequences</taxon>
        <taxon>metagenomes</taxon>
        <taxon>ecological metagenomes</taxon>
    </lineage>
</organism>
<gene>
    <name evidence="2" type="ORF">S01H4_13026</name>
</gene>
<proteinExistence type="predicted"/>
<reference evidence="2" key="1">
    <citation type="journal article" date="2014" name="Front. Microbiol.">
        <title>High frequency of phylogenetically diverse reductive dehalogenase-homologous genes in deep subseafloor sedimentary metagenomes.</title>
        <authorList>
            <person name="Kawai M."/>
            <person name="Futagami T."/>
            <person name="Toyoda A."/>
            <person name="Takaki Y."/>
            <person name="Nishi S."/>
            <person name="Hori S."/>
            <person name="Arai W."/>
            <person name="Tsubouchi T."/>
            <person name="Morono Y."/>
            <person name="Uchiyama I."/>
            <person name="Ito T."/>
            <person name="Fujiyama A."/>
            <person name="Inagaki F."/>
            <person name="Takami H."/>
        </authorList>
    </citation>
    <scope>NUCLEOTIDE SEQUENCE</scope>
    <source>
        <strain evidence="2">Expedition CK06-06</strain>
    </source>
</reference>
<dbReference type="InterPro" id="IPR017896">
    <property type="entry name" value="4Fe4S_Fe-S-bd"/>
</dbReference>
<protein>
    <recommendedName>
        <fullName evidence="1">4Fe-4S ferredoxin-type domain-containing protein</fullName>
    </recommendedName>
</protein>
<name>X0ZK93_9ZZZZ</name>
<evidence type="ECO:0000313" key="2">
    <source>
        <dbReference type="EMBL" id="GAG69839.1"/>
    </source>
</evidence>
<evidence type="ECO:0000259" key="1">
    <source>
        <dbReference type="PROSITE" id="PS51379"/>
    </source>
</evidence>
<dbReference type="SUPFAM" id="SSF46548">
    <property type="entry name" value="alpha-helical ferredoxin"/>
    <property type="match status" value="1"/>
</dbReference>
<dbReference type="GO" id="GO:0051536">
    <property type="term" value="F:iron-sulfur cluster binding"/>
    <property type="evidence" value="ECO:0007669"/>
    <property type="project" value="InterPro"/>
</dbReference>